<reference evidence="3 4" key="1">
    <citation type="submission" date="2022-04" db="EMBL/GenBank/DDBJ databases">
        <authorList>
            <person name="Ye Y.-Q."/>
            <person name="Du Z.-J."/>
        </authorList>
    </citation>
    <scope>NUCLEOTIDE SEQUENCE [LARGE SCALE GENOMIC DNA]</scope>
    <source>
        <strain evidence="3 4">A6E488</strain>
    </source>
</reference>
<dbReference type="PIRSF" id="PIRSF016184">
    <property type="entry name" value="PhzC_PhzF"/>
    <property type="match status" value="1"/>
</dbReference>
<comment type="similarity">
    <text evidence="1">Belongs to the PhzF family.</text>
</comment>
<dbReference type="PANTHER" id="PTHR13774:SF32">
    <property type="entry name" value="ANTISENSE-ENHANCING SEQUENCE 1"/>
    <property type="match status" value="1"/>
</dbReference>
<evidence type="ECO:0000256" key="1">
    <source>
        <dbReference type="ARBA" id="ARBA00008270"/>
    </source>
</evidence>
<dbReference type="GO" id="GO:0005737">
    <property type="term" value="C:cytoplasm"/>
    <property type="evidence" value="ECO:0007669"/>
    <property type="project" value="TreeGrafter"/>
</dbReference>
<dbReference type="NCBIfam" id="TIGR00654">
    <property type="entry name" value="PhzF_family"/>
    <property type="match status" value="1"/>
</dbReference>
<proteinExistence type="inferred from homology"/>
<organism evidence="3 4">
    <name type="scientific">Microbaculum marinisediminis</name>
    <dbReference type="NCBI Taxonomy" id="2931392"/>
    <lineage>
        <taxon>Bacteria</taxon>
        <taxon>Pseudomonadati</taxon>
        <taxon>Pseudomonadota</taxon>
        <taxon>Alphaproteobacteria</taxon>
        <taxon>Hyphomicrobiales</taxon>
        <taxon>Tepidamorphaceae</taxon>
        <taxon>Microbaculum</taxon>
    </lineage>
</organism>
<name>A0AAW5QXI3_9HYPH</name>
<dbReference type="PANTHER" id="PTHR13774">
    <property type="entry name" value="PHENAZINE BIOSYNTHESIS PROTEIN"/>
    <property type="match status" value="1"/>
</dbReference>
<dbReference type="Proteomes" id="UP001320898">
    <property type="component" value="Unassembled WGS sequence"/>
</dbReference>
<evidence type="ECO:0000256" key="2">
    <source>
        <dbReference type="PIRSR" id="PIRSR016184-1"/>
    </source>
</evidence>
<keyword evidence="4" id="KW-1185">Reference proteome</keyword>
<dbReference type="SUPFAM" id="SSF54506">
    <property type="entry name" value="Diaminopimelate epimerase-like"/>
    <property type="match status" value="1"/>
</dbReference>
<dbReference type="InterPro" id="IPR003719">
    <property type="entry name" value="Phenazine_PhzF-like"/>
</dbReference>
<protein>
    <submittedName>
        <fullName evidence="3">PhzF family phenazine biosynthesis protein</fullName>
    </submittedName>
</protein>
<dbReference type="EMBL" id="JALIDZ010000005">
    <property type="protein sequence ID" value="MCT8972675.1"/>
    <property type="molecule type" value="Genomic_DNA"/>
</dbReference>
<sequence>MKRAYHVLDVFTDKPLAGNPLAVVHDCEGLDGEAMQQIAREFNLSETVFLLPPENPAHTARARIFTPGTELPFAGHPIVGSSVILARKRWGAPEAGKEQDGIVVLECKIGIVRVGVVLRNGTSFAEFDIPKKPESLESGIDAELAAAALGLAKSEVGFENHKPSRWSAGVDFDFVPVRDLAVLKRCRIDRRVFDKAFASGSAYVYTRETFSNGNDFHARMFAPGLGVEEDPATGSAAAAFAGVVRRFDQPPGGQHRYRIEQGHFMGRPSLISLEIDVQGDIHAVRIGGGAVVVSEGIIDV</sequence>
<dbReference type="GO" id="GO:0016853">
    <property type="term" value="F:isomerase activity"/>
    <property type="evidence" value="ECO:0007669"/>
    <property type="project" value="TreeGrafter"/>
</dbReference>
<dbReference type="AlphaFoldDB" id="A0AAW5QXI3"/>
<dbReference type="RefSeq" id="WP_261616252.1">
    <property type="nucleotide sequence ID" value="NZ_JALIDZ010000005.1"/>
</dbReference>
<dbReference type="Gene3D" id="3.10.310.10">
    <property type="entry name" value="Diaminopimelate Epimerase, Chain A, domain 1"/>
    <property type="match status" value="2"/>
</dbReference>
<evidence type="ECO:0000313" key="3">
    <source>
        <dbReference type="EMBL" id="MCT8972675.1"/>
    </source>
</evidence>
<evidence type="ECO:0000313" key="4">
    <source>
        <dbReference type="Proteomes" id="UP001320898"/>
    </source>
</evidence>
<gene>
    <name evidence="3" type="ORF">MUB46_12485</name>
</gene>
<feature type="active site" evidence="2">
    <location>
        <position position="46"/>
    </location>
</feature>
<accession>A0AAW5QXI3</accession>
<comment type="caution">
    <text evidence="3">The sequence shown here is derived from an EMBL/GenBank/DDBJ whole genome shotgun (WGS) entry which is preliminary data.</text>
</comment>
<dbReference type="Pfam" id="PF02567">
    <property type="entry name" value="PhzC-PhzF"/>
    <property type="match status" value="1"/>
</dbReference>